<organism evidence="8 9">
    <name type="scientific">candidate division WWE3 bacterium</name>
    <dbReference type="NCBI Taxonomy" id="2053526"/>
    <lineage>
        <taxon>Bacteria</taxon>
        <taxon>Katanobacteria</taxon>
    </lineage>
</organism>
<dbReference type="InterPro" id="IPR003770">
    <property type="entry name" value="MLTG-like"/>
</dbReference>
<dbReference type="GO" id="GO:0008932">
    <property type="term" value="F:lytic endotransglycosylase activity"/>
    <property type="evidence" value="ECO:0007669"/>
    <property type="project" value="UniProtKB-UniRule"/>
</dbReference>
<accession>A0A955LVD7</accession>
<protein>
    <recommendedName>
        <fullName evidence="7">Endolytic murein transglycosylase</fullName>
        <ecNumber evidence="7">4.2.2.29</ecNumber>
    </recommendedName>
    <alternativeName>
        <fullName evidence="7">Peptidoglycan lytic transglycosylase</fullName>
    </alternativeName>
    <alternativeName>
        <fullName evidence="7">Peptidoglycan polymerization terminase</fullName>
    </alternativeName>
</protein>
<evidence type="ECO:0000256" key="3">
    <source>
        <dbReference type="ARBA" id="ARBA00022989"/>
    </source>
</evidence>
<dbReference type="EMBL" id="JAGQKY010000005">
    <property type="protein sequence ID" value="MCA9397235.1"/>
    <property type="molecule type" value="Genomic_DNA"/>
</dbReference>
<proteinExistence type="inferred from homology"/>
<keyword evidence="5 7" id="KW-0456">Lyase</keyword>
<evidence type="ECO:0000256" key="2">
    <source>
        <dbReference type="ARBA" id="ARBA00022692"/>
    </source>
</evidence>
<dbReference type="HAMAP" id="MF_02065">
    <property type="entry name" value="MltG"/>
    <property type="match status" value="1"/>
</dbReference>
<evidence type="ECO:0000256" key="1">
    <source>
        <dbReference type="ARBA" id="ARBA00022475"/>
    </source>
</evidence>
<keyword evidence="2 7" id="KW-0812">Transmembrane</keyword>
<dbReference type="PANTHER" id="PTHR30518:SF2">
    <property type="entry name" value="ENDOLYTIC MUREIN TRANSGLYCOSYLASE"/>
    <property type="match status" value="1"/>
</dbReference>
<comment type="similarity">
    <text evidence="7">Belongs to the transglycosylase MltG family.</text>
</comment>
<evidence type="ECO:0000313" key="8">
    <source>
        <dbReference type="EMBL" id="MCA9397235.1"/>
    </source>
</evidence>
<dbReference type="GO" id="GO:0005886">
    <property type="term" value="C:plasma membrane"/>
    <property type="evidence" value="ECO:0007669"/>
    <property type="project" value="UniProtKB-UniRule"/>
</dbReference>
<dbReference type="GO" id="GO:0009252">
    <property type="term" value="P:peptidoglycan biosynthetic process"/>
    <property type="evidence" value="ECO:0007669"/>
    <property type="project" value="UniProtKB-UniRule"/>
</dbReference>
<dbReference type="NCBIfam" id="TIGR00247">
    <property type="entry name" value="endolytic transglycosylase MltG"/>
    <property type="match status" value="1"/>
</dbReference>
<dbReference type="Gene3D" id="3.30.160.60">
    <property type="entry name" value="Classic Zinc Finger"/>
    <property type="match status" value="1"/>
</dbReference>
<evidence type="ECO:0000313" key="9">
    <source>
        <dbReference type="Proteomes" id="UP000699691"/>
    </source>
</evidence>
<evidence type="ECO:0000256" key="5">
    <source>
        <dbReference type="ARBA" id="ARBA00023239"/>
    </source>
</evidence>
<dbReference type="AlphaFoldDB" id="A0A955LVD7"/>
<keyword evidence="1 7" id="KW-1003">Cell membrane</keyword>
<evidence type="ECO:0000256" key="7">
    <source>
        <dbReference type="HAMAP-Rule" id="MF_02065"/>
    </source>
</evidence>
<evidence type="ECO:0000256" key="6">
    <source>
        <dbReference type="ARBA" id="ARBA00023316"/>
    </source>
</evidence>
<name>A0A955LVD7_UNCKA</name>
<keyword evidence="4 7" id="KW-0472">Membrane</keyword>
<gene>
    <name evidence="7 8" type="primary">mltG</name>
    <name evidence="8" type="ORF">KC573_00240</name>
</gene>
<dbReference type="PANTHER" id="PTHR30518">
    <property type="entry name" value="ENDOLYTIC MUREIN TRANSGLYCOSYLASE"/>
    <property type="match status" value="1"/>
</dbReference>
<comment type="caution">
    <text evidence="8">The sequence shown here is derived from an EMBL/GenBank/DDBJ whole genome shotgun (WGS) entry which is preliminary data.</text>
</comment>
<feature type="site" description="Important for catalytic activity" evidence="7">
    <location>
        <position position="205"/>
    </location>
</feature>
<dbReference type="Pfam" id="PF02618">
    <property type="entry name" value="YceG"/>
    <property type="match status" value="1"/>
</dbReference>
<dbReference type="GO" id="GO:0071555">
    <property type="term" value="P:cell wall organization"/>
    <property type="evidence" value="ECO:0007669"/>
    <property type="project" value="UniProtKB-KW"/>
</dbReference>
<evidence type="ECO:0000256" key="4">
    <source>
        <dbReference type="ARBA" id="ARBA00023136"/>
    </source>
</evidence>
<keyword evidence="6 7" id="KW-0961">Cell wall biogenesis/degradation</keyword>
<dbReference type="Proteomes" id="UP000699691">
    <property type="component" value="Unassembled WGS sequence"/>
</dbReference>
<dbReference type="Gene3D" id="3.30.1490.480">
    <property type="entry name" value="Endolytic murein transglycosylase"/>
    <property type="match status" value="1"/>
</dbReference>
<keyword evidence="3 7" id="KW-1133">Transmembrane helix</keyword>
<comment type="catalytic activity">
    <reaction evidence="7">
        <text>a peptidoglycan chain = a peptidoglycan chain with N-acetyl-1,6-anhydromuramyl-[peptide] at the reducing end + a peptidoglycan chain with N-acetylglucosamine at the non-reducing end.</text>
        <dbReference type="EC" id="4.2.2.29"/>
    </reaction>
</comment>
<comment type="function">
    <text evidence="7">Functions as a peptidoglycan terminase that cleaves nascent peptidoglycan strands endolytically to terminate their elongation.</text>
</comment>
<reference evidence="8" key="1">
    <citation type="submission" date="2020-04" db="EMBL/GenBank/DDBJ databases">
        <authorList>
            <person name="Zhang T."/>
        </authorList>
    </citation>
    <scope>NUCLEOTIDE SEQUENCE</scope>
    <source>
        <strain evidence="8">HKST-UBA02</strain>
    </source>
</reference>
<reference evidence="8" key="2">
    <citation type="journal article" date="2021" name="Microbiome">
        <title>Successional dynamics and alternative stable states in a saline activated sludge microbial community over 9 years.</title>
        <authorList>
            <person name="Wang Y."/>
            <person name="Ye J."/>
            <person name="Ju F."/>
            <person name="Liu L."/>
            <person name="Boyd J.A."/>
            <person name="Deng Y."/>
            <person name="Parks D.H."/>
            <person name="Jiang X."/>
            <person name="Yin X."/>
            <person name="Woodcroft B.J."/>
            <person name="Tyson G.W."/>
            <person name="Hugenholtz P."/>
            <person name="Polz M.F."/>
            <person name="Zhang T."/>
        </authorList>
    </citation>
    <scope>NUCLEOTIDE SEQUENCE</scope>
    <source>
        <strain evidence="8">HKST-UBA02</strain>
    </source>
</reference>
<dbReference type="EC" id="4.2.2.29" evidence="7"/>
<sequence length="330" mass="36802">MKQKKLLIILLTLVFGAVLAVAALWAYYTHAINTPVGSGVVVESFIIEAGDTPTEVGEYLQSLNLIHSSQIFSVYLKLHPELAAGIQAGEYEVTGQESIIDMVAMFQNGATLAELRFIEGWRIEEMAMYLASVFGDDFAKSFLDESVGLEGYLFPDTYYVGVDITPTTLIGLMRDTYDEKVDELLSMTDLSPQQLAIFASIIEREIALSQDRKIVAGILIKRWQNGWPIGADATVQYAWASATCAALEQKCVWWQHAITQEMLDIDSVYNTRKYAGLPPGPISSTSLDSLQSVVSRVDSDYWYYLSDSDGTTHYARTLEEHNINIATYLW</sequence>